<name>A0A5C4SZT1_9BACL</name>
<dbReference type="SUPFAM" id="SSF51430">
    <property type="entry name" value="NAD(P)-linked oxidoreductase"/>
    <property type="match status" value="1"/>
</dbReference>
<keyword evidence="1" id="KW-0560">Oxidoreductase</keyword>
<sequence>MEYKKVQVDGCLCGDGTGCELCLPRPIAVSGCRWQSRDPGRGVDYEEILITLNDLVKEGKIHHIGTSNHLGWQIVQAQAISDRFHIQRFVSEQTPYTIINRRMEFELAEIAKHYDLVYSPLSGGLLTGTYTAGQAAQSDSRAATLLGYVDTLDPELANAKGPSGNRTVFLICAPTVAFMNGEPRIIIKRSGNNRKSWELKSEEGRGHEILQKKS</sequence>
<dbReference type="AlphaFoldDB" id="A0A5C4SZT1"/>
<feature type="domain" description="NADP-dependent oxidoreductase" evidence="2">
    <location>
        <begin position="35"/>
        <end position="145"/>
    </location>
</feature>
<dbReference type="GO" id="GO:0016491">
    <property type="term" value="F:oxidoreductase activity"/>
    <property type="evidence" value="ECO:0007669"/>
    <property type="project" value="UniProtKB-KW"/>
</dbReference>
<dbReference type="Gene3D" id="3.20.20.100">
    <property type="entry name" value="NADP-dependent oxidoreductase domain"/>
    <property type="match status" value="1"/>
</dbReference>
<dbReference type="PANTHER" id="PTHR43364">
    <property type="entry name" value="NADH-SPECIFIC METHYLGLYOXAL REDUCTASE-RELATED"/>
    <property type="match status" value="1"/>
</dbReference>
<gene>
    <name evidence="3" type="ORF">FE784_35425</name>
</gene>
<comment type="caution">
    <text evidence="3">The sequence shown here is derived from an EMBL/GenBank/DDBJ whole genome shotgun (WGS) entry which is preliminary data.</text>
</comment>
<dbReference type="Proteomes" id="UP000307943">
    <property type="component" value="Unassembled WGS sequence"/>
</dbReference>
<evidence type="ECO:0000256" key="1">
    <source>
        <dbReference type="ARBA" id="ARBA00023002"/>
    </source>
</evidence>
<keyword evidence="4" id="KW-1185">Reference proteome</keyword>
<dbReference type="InterPro" id="IPR036812">
    <property type="entry name" value="NAD(P)_OxRdtase_dom_sf"/>
</dbReference>
<evidence type="ECO:0000313" key="4">
    <source>
        <dbReference type="Proteomes" id="UP000307943"/>
    </source>
</evidence>
<protein>
    <submittedName>
        <fullName evidence="3">Aldo/keto reductase</fullName>
    </submittedName>
</protein>
<dbReference type="RefSeq" id="WP_139606966.1">
    <property type="nucleotide sequence ID" value="NZ_VDCQ01000080.1"/>
</dbReference>
<reference evidence="3 4" key="1">
    <citation type="submission" date="2019-05" db="EMBL/GenBank/DDBJ databases">
        <title>We sequenced the genome of Paenibacillus hemerocallicola KCTC 33185 for further insight into its adaptation and study the phylogeny of Paenibacillus.</title>
        <authorList>
            <person name="Narsing Rao M.P."/>
        </authorList>
    </citation>
    <scope>NUCLEOTIDE SEQUENCE [LARGE SCALE GENOMIC DNA]</scope>
    <source>
        <strain evidence="3 4">KCTC 33185</strain>
    </source>
</reference>
<dbReference type="OrthoDB" id="9773828at2"/>
<evidence type="ECO:0000259" key="2">
    <source>
        <dbReference type="Pfam" id="PF00248"/>
    </source>
</evidence>
<dbReference type="InterPro" id="IPR023210">
    <property type="entry name" value="NADP_OxRdtase_dom"/>
</dbReference>
<dbReference type="PANTHER" id="PTHR43364:SF4">
    <property type="entry name" value="NAD(P)-LINKED OXIDOREDUCTASE SUPERFAMILY PROTEIN"/>
    <property type="match status" value="1"/>
</dbReference>
<dbReference type="EMBL" id="VDCQ01000080">
    <property type="protein sequence ID" value="TNJ60827.1"/>
    <property type="molecule type" value="Genomic_DNA"/>
</dbReference>
<proteinExistence type="predicted"/>
<dbReference type="Pfam" id="PF00248">
    <property type="entry name" value="Aldo_ket_red"/>
    <property type="match status" value="1"/>
</dbReference>
<dbReference type="InterPro" id="IPR050523">
    <property type="entry name" value="AKR_Detox_Biosynth"/>
</dbReference>
<organism evidence="3 4">
    <name type="scientific">Paenibacillus hemerocallicola</name>
    <dbReference type="NCBI Taxonomy" id="1172614"/>
    <lineage>
        <taxon>Bacteria</taxon>
        <taxon>Bacillati</taxon>
        <taxon>Bacillota</taxon>
        <taxon>Bacilli</taxon>
        <taxon>Bacillales</taxon>
        <taxon>Paenibacillaceae</taxon>
        <taxon>Paenibacillus</taxon>
    </lineage>
</organism>
<evidence type="ECO:0000313" key="3">
    <source>
        <dbReference type="EMBL" id="TNJ60827.1"/>
    </source>
</evidence>
<accession>A0A5C4SZT1</accession>